<dbReference type="STRING" id="58919.A0A316ZAQ2"/>
<feature type="compositionally biased region" description="Low complexity" evidence="1">
    <location>
        <begin position="243"/>
        <end position="277"/>
    </location>
</feature>
<dbReference type="AlphaFoldDB" id="A0A316ZAQ2"/>
<feature type="compositionally biased region" description="Low complexity" evidence="1">
    <location>
        <begin position="321"/>
        <end position="330"/>
    </location>
</feature>
<feature type="compositionally biased region" description="Low complexity" evidence="1">
    <location>
        <begin position="39"/>
        <end position="210"/>
    </location>
</feature>
<evidence type="ECO:0000256" key="1">
    <source>
        <dbReference type="SAM" id="MobiDB-lite"/>
    </source>
</evidence>
<evidence type="ECO:0000313" key="2">
    <source>
        <dbReference type="EMBL" id="PWN98098.1"/>
    </source>
</evidence>
<feature type="compositionally biased region" description="Low complexity" evidence="1">
    <location>
        <begin position="639"/>
        <end position="664"/>
    </location>
</feature>
<feature type="compositionally biased region" description="Low complexity" evidence="1">
    <location>
        <begin position="7"/>
        <end position="32"/>
    </location>
</feature>
<organism evidence="2 3">
    <name type="scientific">Tilletiopsis washingtonensis</name>
    <dbReference type="NCBI Taxonomy" id="58919"/>
    <lineage>
        <taxon>Eukaryota</taxon>
        <taxon>Fungi</taxon>
        <taxon>Dikarya</taxon>
        <taxon>Basidiomycota</taxon>
        <taxon>Ustilaginomycotina</taxon>
        <taxon>Exobasidiomycetes</taxon>
        <taxon>Entylomatales</taxon>
        <taxon>Entylomatales incertae sedis</taxon>
        <taxon>Tilletiopsis</taxon>
    </lineage>
</organism>
<dbReference type="RefSeq" id="XP_025598377.1">
    <property type="nucleotide sequence ID" value="XM_025744116.1"/>
</dbReference>
<feature type="region of interest" description="Disordered" evidence="1">
    <location>
        <begin position="1"/>
        <end position="390"/>
    </location>
</feature>
<protein>
    <submittedName>
        <fullName evidence="2">Uncharacterized protein</fullName>
    </submittedName>
</protein>
<dbReference type="OrthoDB" id="431557at2759"/>
<name>A0A316ZAQ2_9BASI</name>
<proteinExistence type="predicted"/>
<feature type="compositionally biased region" description="Polar residues" evidence="1">
    <location>
        <begin position="355"/>
        <end position="369"/>
    </location>
</feature>
<sequence length="1276" mass="130880">MKRPFQAYNAPAAPAAAAPAAGPSAPNAYANYGYGGAGAQQPQHAHQQPAAAAPGANPALTKEQQQAQWHAQWQQYYAQQAAAAAGGAATPNAGAAPQPAQPQQAAQPYAAYGQPAQHQPAHAAPQPPQQQQHQQQPQQQYYAQYPQQPAAPQQPRQPAGGYGAFPQQQAPQPGAFPQQPAAPYGQPQQPQQHQYGPPPGGYAASPPHAGMGPGAAGGPPQKRARFDAPTTPMGYNGAAAPMQHAQPGGWNQQQQQPQQQHAQAPAYGQPAGAPTGPQFGGSAWGPNSGGPPQPGHAARPGAPRQGGPGGFAGPQQPQPGAPYGAPAGPGNFRAPGGPQAAFSPQRAPSAPFGQPQMQQPGNNFGQRNASGPMPAQSPVPANNARFAGPIGVNAMPPATARGAFSAADRSRADASAAARARGGAPVAPAGRGAMFNRGGFSAQNTMGPASGQTRRFGAGGAIPATTVVGGRVVPARGAQSSQSAAFEARAAVVPAIAGRPSTVADQPVAIGSKRTFTEWRIKGIEMPGVKWSWTIFDDVEPAGTAEPDESAAIVEDAAASEAGTDAAEASKRRSPSPAKAAPKRAVQLAKMRINFAAVAHQAPTHAPAAPKALLLADKAAAAKTQQEKKEKAAVKSEDASAADADATEAEQAQVSASATVASSSNGDTPNGAAAAGDEAQEWTPFSKGPPQLGGNRLTLTYAEGRRRIGIEADVIRLVRVFRAEGRVEIVLDVHTAPGKRIDSGKKKGQEWVIAKGVVLETRAAADGSGFSVISRAQLEHAWANETVGDAQVDKKPTPAPAAAASASADLDVAAAAAQGDAEQGADIKMEETDDKEAVNTDAAAEAGAAAADATVAKEEAGDETPAGIYGNFAELPPLYRLLPEHDGPDEDEEYDAQGASELVIHVAIDKLANGAEDKWLKTGDVSEWLSALPAFSARLSEQIWQGKIEVVDPDPPPTMRDLCEEWAAKSGTGVPRDRRRFAQEQLEGTQGLIEMLARAVRPDAAISVKPSELVGPLAEASQLTHFTTNHAHLPLAVFALWSMITEYAGLDAADALNKRLNDILMSMPQPVIFAAMEGLFVEVAEKNRIAELERAAAEKKEALRKAAEKKTAEKKAKKAAKQQQQQQQKTEAEGGDGKTDGQDTTSKIEDVDGADAAAETQVEEEEDEEEAEAVPMAEGAPADAAIATGAVPLDAAPAAAPVDDAAAALPTEQIVAPVAEALDAAAGDAAMSDGALQADLAALLQAPPQLNSEAEAAVPDAAAAADGPDAAADSAN</sequence>
<dbReference type="GeneID" id="37271660"/>
<dbReference type="Proteomes" id="UP000245946">
    <property type="component" value="Unassembled WGS sequence"/>
</dbReference>
<feature type="compositionally biased region" description="Low complexity" evidence="1">
    <location>
        <begin position="575"/>
        <end position="585"/>
    </location>
</feature>
<feature type="compositionally biased region" description="Basic and acidic residues" evidence="1">
    <location>
        <begin position="626"/>
        <end position="638"/>
    </location>
</feature>
<accession>A0A316ZAQ2</accession>
<feature type="compositionally biased region" description="Low complexity" evidence="1">
    <location>
        <begin position="557"/>
        <end position="567"/>
    </location>
</feature>
<evidence type="ECO:0000313" key="3">
    <source>
        <dbReference type="Proteomes" id="UP000245946"/>
    </source>
</evidence>
<feature type="compositionally biased region" description="Low complexity" evidence="1">
    <location>
        <begin position="839"/>
        <end position="854"/>
    </location>
</feature>
<feature type="region of interest" description="Disordered" evidence="1">
    <location>
        <begin position="626"/>
        <end position="695"/>
    </location>
</feature>
<feature type="region of interest" description="Disordered" evidence="1">
    <location>
        <begin position="1106"/>
        <end position="1185"/>
    </location>
</feature>
<dbReference type="EMBL" id="KZ819292">
    <property type="protein sequence ID" value="PWN98098.1"/>
    <property type="molecule type" value="Genomic_DNA"/>
</dbReference>
<feature type="compositionally biased region" description="Basic and acidic residues" evidence="1">
    <location>
        <begin position="1130"/>
        <end position="1150"/>
    </location>
</feature>
<feature type="region of interest" description="Disordered" evidence="1">
    <location>
        <begin position="1251"/>
        <end position="1276"/>
    </location>
</feature>
<gene>
    <name evidence="2" type="ORF">FA09DRAFT_338529</name>
</gene>
<feature type="region of interest" description="Disordered" evidence="1">
    <location>
        <begin position="832"/>
        <end position="866"/>
    </location>
</feature>
<feature type="region of interest" description="Disordered" evidence="1">
    <location>
        <begin position="557"/>
        <end position="585"/>
    </location>
</feature>
<keyword evidence="3" id="KW-1185">Reference proteome</keyword>
<feature type="compositionally biased region" description="Low complexity" evidence="1">
    <location>
        <begin position="1173"/>
        <end position="1185"/>
    </location>
</feature>
<reference evidence="2 3" key="1">
    <citation type="journal article" date="2018" name="Mol. Biol. Evol.">
        <title>Broad Genomic Sampling Reveals a Smut Pathogenic Ancestry of the Fungal Clade Ustilaginomycotina.</title>
        <authorList>
            <person name="Kijpornyongpan T."/>
            <person name="Mondo S.J."/>
            <person name="Barry K."/>
            <person name="Sandor L."/>
            <person name="Lee J."/>
            <person name="Lipzen A."/>
            <person name="Pangilinan J."/>
            <person name="LaButti K."/>
            <person name="Hainaut M."/>
            <person name="Henrissat B."/>
            <person name="Grigoriev I.V."/>
            <person name="Spatafora J.W."/>
            <person name="Aime M.C."/>
        </authorList>
    </citation>
    <scope>NUCLEOTIDE SEQUENCE [LARGE SCALE GENOMIC DNA]</scope>
    <source>
        <strain evidence="2 3">MCA 4186</strain>
    </source>
</reference>
<feature type="compositionally biased region" description="Acidic residues" evidence="1">
    <location>
        <begin position="1161"/>
        <end position="1172"/>
    </location>
</feature>